<dbReference type="AlphaFoldDB" id="A0A7G3ZL44"/>
<keyword evidence="4" id="KW-1185">Reference proteome</keyword>
<sequence length="136" mass="14999">MQGGIRRKRDLLPRYKNGGGRAKNGGVLTTPMKKIVVYVFLLGVVFVLLRLGFADLSKEVSYELDGAGAARSVVVESDGELRIPKETVPREQFNNEVAKQQEVKNLENDNKPPAPERNRRVVAKEGDKRAGRGGVL</sequence>
<organism evidence="3 4">
    <name type="scientific">Torulaspora globosa</name>
    <dbReference type="NCBI Taxonomy" id="48254"/>
    <lineage>
        <taxon>Eukaryota</taxon>
        <taxon>Fungi</taxon>
        <taxon>Dikarya</taxon>
        <taxon>Ascomycota</taxon>
        <taxon>Saccharomycotina</taxon>
        <taxon>Saccharomycetes</taxon>
        <taxon>Saccharomycetales</taxon>
        <taxon>Saccharomycetaceae</taxon>
        <taxon>Torulaspora</taxon>
    </lineage>
</organism>
<feature type="transmembrane region" description="Helical" evidence="2">
    <location>
        <begin position="35"/>
        <end position="53"/>
    </location>
</feature>
<feature type="region of interest" description="Disordered" evidence="1">
    <location>
        <begin position="1"/>
        <end position="24"/>
    </location>
</feature>
<protein>
    <submittedName>
        <fullName evidence="3">Uncharacterized protein</fullName>
    </submittedName>
</protein>
<accession>A0A7G3ZL44</accession>
<feature type="region of interest" description="Disordered" evidence="1">
    <location>
        <begin position="101"/>
        <end position="136"/>
    </location>
</feature>
<evidence type="ECO:0000313" key="3">
    <source>
        <dbReference type="EMBL" id="QLL34230.1"/>
    </source>
</evidence>
<proteinExistence type="predicted"/>
<feature type="compositionally biased region" description="Basic and acidic residues" evidence="1">
    <location>
        <begin position="101"/>
        <end position="130"/>
    </location>
</feature>
<dbReference type="Proteomes" id="UP000515788">
    <property type="component" value="Chromosome 7"/>
</dbReference>
<dbReference type="RefSeq" id="XP_037140904.1">
    <property type="nucleotide sequence ID" value="XM_037285008.1"/>
</dbReference>
<evidence type="ECO:0000313" key="4">
    <source>
        <dbReference type="Proteomes" id="UP000515788"/>
    </source>
</evidence>
<dbReference type="GeneID" id="59327471"/>
<evidence type="ECO:0000256" key="2">
    <source>
        <dbReference type="SAM" id="Phobius"/>
    </source>
</evidence>
<reference evidence="3 4" key="1">
    <citation type="submission" date="2020-06" db="EMBL/GenBank/DDBJ databases">
        <title>The yeast mating-type switching endonuclease HO is a domesticated member of an unorthodox homing genetic element family.</title>
        <authorList>
            <person name="Coughlan A.Y."/>
            <person name="Lombardi L."/>
            <person name="Braun-Galleani S."/>
            <person name="Martos A.R."/>
            <person name="Galeote V."/>
            <person name="Bigey F."/>
            <person name="Dequin S."/>
            <person name="Byrne K.P."/>
            <person name="Wolfe K.H."/>
        </authorList>
    </citation>
    <scope>NUCLEOTIDE SEQUENCE [LARGE SCALE GENOMIC DNA]</scope>
    <source>
        <strain evidence="3 4">CBS764</strain>
    </source>
</reference>
<dbReference type="OrthoDB" id="4069445at2759"/>
<keyword evidence="2" id="KW-0812">Transmembrane</keyword>
<name>A0A7G3ZL44_9SACH</name>
<gene>
    <name evidence="3" type="ORF">HG536_0G00870</name>
</gene>
<dbReference type="KEGG" id="tgb:HG536_0G00870"/>
<keyword evidence="2" id="KW-1133">Transmembrane helix</keyword>
<keyword evidence="2" id="KW-0472">Membrane</keyword>
<evidence type="ECO:0000256" key="1">
    <source>
        <dbReference type="SAM" id="MobiDB-lite"/>
    </source>
</evidence>
<dbReference type="EMBL" id="CP059252">
    <property type="protein sequence ID" value="QLL34230.1"/>
    <property type="molecule type" value="Genomic_DNA"/>
</dbReference>